<dbReference type="InterPro" id="IPR029063">
    <property type="entry name" value="SAM-dependent_MTases_sf"/>
</dbReference>
<dbReference type="SUPFAM" id="SSF53335">
    <property type="entry name" value="S-adenosyl-L-methionine-dependent methyltransferases"/>
    <property type="match status" value="1"/>
</dbReference>
<dbReference type="RefSeq" id="WP_093605048.1">
    <property type="nucleotide sequence ID" value="NZ_FOYL01000015.1"/>
</dbReference>
<sequence>MTVDTELTWDRGAPLDPEFVDTEAKAKAELIRGDFTRWEQPGGAFVLREELTGHPERLFLFRLPDGRSYAGCKTISDLVVDHDMPGVFCSKVFWFNVVGLVDTVRTSDSDARIVFLPLDEDARRAAFDAITPTTEIVHPFAKQRDPGKEKTSPADGWKVSAERAEFLGIGEEHIRRYTRELFAERFAGLTEDVLAYDPACSTGRFLADFASLNPKHIRTVGQDLSKDMVSFASAHLEQVHHGDAMHPAVTPGSVDILFSRFLNSEVVSTAVARQILPKLVTTLRPGGVLVLLGHSPVLLDVPDLLDAGLRVLRTTARSGDHLFQYYVCELGG</sequence>
<protein>
    <submittedName>
        <fullName evidence="2">Isonocardicin synthase</fullName>
    </submittedName>
</protein>
<dbReference type="Gene3D" id="3.40.50.150">
    <property type="entry name" value="Vaccinia Virus protein VP39"/>
    <property type="match status" value="1"/>
</dbReference>
<dbReference type="AlphaFoldDB" id="A0A1I6FFK9"/>
<evidence type="ECO:0000313" key="3">
    <source>
        <dbReference type="Proteomes" id="UP000198583"/>
    </source>
</evidence>
<reference evidence="3" key="1">
    <citation type="submission" date="2016-10" db="EMBL/GenBank/DDBJ databases">
        <authorList>
            <person name="Varghese N."/>
            <person name="Submissions S."/>
        </authorList>
    </citation>
    <scope>NUCLEOTIDE SEQUENCE [LARGE SCALE GENOMIC DNA]</scope>
    <source>
        <strain evidence="3">DSM 44232</strain>
    </source>
</reference>
<dbReference type="OrthoDB" id="6555526at2"/>
<keyword evidence="3" id="KW-1185">Reference proteome</keyword>
<evidence type="ECO:0000259" key="1">
    <source>
        <dbReference type="Pfam" id="PF13649"/>
    </source>
</evidence>
<organism evidence="2 3">
    <name type="scientific">Lentzea waywayandensis</name>
    <dbReference type="NCBI Taxonomy" id="84724"/>
    <lineage>
        <taxon>Bacteria</taxon>
        <taxon>Bacillati</taxon>
        <taxon>Actinomycetota</taxon>
        <taxon>Actinomycetes</taxon>
        <taxon>Pseudonocardiales</taxon>
        <taxon>Pseudonocardiaceae</taxon>
        <taxon>Lentzea</taxon>
    </lineage>
</organism>
<gene>
    <name evidence="2" type="ORF">SAMN04488564_11543</name>
</gene>
<dbReference type="InterPro" id="IPR041698">
    <property type="entry name" value="Methyltransf_25"/>
</dbReference>
<dbReference type="CDD" id="cd02440">
    <property type="entry name" value="AdoMet_MTases"/>
    <property type="match status" value="1"/>
</dbReference>
<dbReference type="STRING" id="84724.SAMN04488564_11543"/>
<evidence type="ECO:0000313" key="2">
    <source>
        <dbReference type="EMBL" id="SFR28735.1"/>
    </source>
</evidence>
<dbReference type="EMBL" id="FOYL01000015">
    <property type="protein sequence ID" value="SFR28735.1"/>
    <property type="molecule type" value="Genomic_DNA"/>
</dbReference>
<proteinExistence type="predicted"/>
<feature type="domain" description="Methyltransferase" evidence="1">
    <location>
        <begin position="197"/>
        <end position="287"/>
    </location>
</feature>
<name>A0A1I6FFK9_9PSEU</name>
<accession>A0A1I6FFK9</accession>
<dbReference type="Pfam" id="PF13649">
    <property type="entry name" value="Methyltransf_25"/>
    <property type="match status" value="1"/>
</dbReference>
<dbReference type="Proteomes" id="UP000198583">
    <property type="component" value="Unassembled WGS sequence"/>
</dbReference>